<proteinExistence type="inferred from homology"/>
<comment type="subcellular location">
    <subcellularLocation>
        <location evidence="7">Cytoplasm</location>
    </subcellularLocation>
</comment>
<feature type="binding site" evidence="7">
    <location>
        <position position="171"/>
    </location>
    <ligand>
        <name>substrate</name>
    </ligand>
</feature>
<evidence type="ECO:0000256" key="8">
    <source>
        <dbReference type="SAM" id="MobiDB-lite"/>
    </source>
</evidence>
<dbReference type="UniPathway" id="UPA00053">
    <property type="reaction ID" value="UER00088"/>
</dbReference>
<feature type="binding site" evidence="7">
    <location>
        <position position="152"/>
    </location>
    <ligand>
        <name>ATP</name>
        <dbReference type="ChEBI" id="CHEBI:30616"/>
    </ligand>
</feature>
<dbReference type="Pfam" id="PF01202">
    <property type="entry name" value="SKI"/>
    <property type="match status" value="1"/>
</dbReference>
<dbReference type="GO" id="GO:0009423">
    <property type="term" value="P:chorismate biosynthetic process"/>
    <property type="evidence" value="ECO:0007669"/>
    <property type="project" value="UniProtKB-UniRule"/>
</dbReference>
<evidence type="ECO:0000256" key="1">
    <source>
        <dbReference type="ARBA" id="ARBA00022605"/>
    </source>
</evidence>
<dbReference type="EC" id="2.7.1.71" evidence="7"/>
<dbReference type="GO" id="GO:0005524">
    <property type="term" value="F:ATP binding"/>
    <property type="evidence" value="ECO:0007669"/>
    <property type="project" value="UniProtKB-UniRule"/>
</dbReference>
<keyword evidence="3 7" id="KW-0547">Nucleotide-binding</keyword>
<evidence type="ECO:0000313" key="10">
    <source>
        <dbReference type="Proteomes" id="UP000528964"/>
    </source>
</evidence>
<evidence type="ECO:0000256" key="7">
    <source>
        <dbReference type="HAMAP-Rule" id="MF_00109"/>
    </source>
</evidence>
<dbReference type="InterPro" id="IPR031322">
    <property type="entry name" value="Shikimate/glucono_kinase"/>
</dbReference>
<keyword evidence="2 7" id="KW-0808">Transferase</keyword>
<dbReference type="CDD" id="cd00464">
    <property type="entry name" value="SK"/>
    <property type="match status" value="1"/>
</dbReference>
<comment type="subunit">
    <text evidence="7">Monomer.</text>
</comment>
<feature type="binding site" evidence="7">
    <location>
        <begin position="46"/>
        <end position="51"/>
    </location>
    <ligand>
        <name>ATP</name>
        <dbReference type="ChEBI" id="CHEBI:30616"/>
    </ligand>
</feature>
<keyword evidence="10" id="KW-1185">Reference proteome</keyword>
<gene>
    <name evidence="7" type="primary">aroK</name>
    <name evidence="9" type="ORF">GGR24_003508</name>
</gene>
<dbReference type="GO" id="GO:0005829">
    <property type="term" value="C:cytosol"/>
    <property type="evidence" value="ECO:0007669"/>
    <property type="project" value="TreeGrafter"/>
</dbReference>
<evidence type="ECO:0000313" key="9">
    <source>
        <dbReference type="EMBL" id="MBB3974818.1"/>
    </source>
</evidence>
<evidence type="ECO:0000256" key="3">
    <source>
        <dbReference type="ARBA" id="ARBA00022741"/>
    </source>
</evidence>
<dbReference type="RefSeq" id="WP_183396679.1">
    <property type="nucleotide sequence ID" value="NZ_JACIDR010000009.1"/>
</dbReference>
<feature type="binding site" evidence="7">
    <location>
        <position position="92"/>
    </location>
    <ligand>
        <name>substrate</name>
    </ligand>
</feature>
<name>A0A7W6D7X6_9HYPH</name>
<comment type="caution">
    <text evidence="7">Lacks conserved residue(s) required for the propagation of feature annotation.</text>
</comment>
<keyword evidence="7" id="KW-0963">Cytoplasm</keyword>
<dbReference type="Proteomes" id="UP000528964">
    <property type="component" value="Unassembled WGS sequence"/>
</dbReference>
<keyword evidence="1 7" id="KW-0028">Amino-acid biosynthesis</keyword>
<dbReference type="NCBIfam" id="NF010552">
    <property type="entry name" value="PRK13946.1"/>
    <property type="match status" value="1"/>
</dbReference>
<comment type="similarity">
    <text evidence="7">Belongs to the shikimate kinase family.</text>
</comment>
<comment type="pathway">
    <text evidence="7">Metabolic intermediate biosynthesis; chorismate biosynthesis; chorismate from D-erythrose 4-phosphate and phosphoenolpyruvate: step 5/7.</text>
</comment>
<evidence type="ECO:0000256" key="2">
    <source>
        <dbReference type="ARBA" id="ARBA00022679"/>
    </source>
</evidence>
<evidence type="ECO:0000256" key="6">
    <source>
        <dbReference type="ARBA" id="ARBA00023141"/>
    </source>
</evidence>
<keyword evidence="4 7" id="KW-0418">Kinase</keyword>
<protein>
    <recommendedName>
        <fullName evidence="7">Shikimate kinase</fullName>
        <shortName evidence="7">SK</shortName>
        <ecNumber evidence="7">2.7.1.71</ecNumber>
    </recommendedName>
</protein>
<organism evidence="9 10">
    <name type="scientific">Hansschlegelia beijingensis</name>
    <dbReference type="NCBI Taxonomy" id="1133344"/>
    <lineage>
        <taxon>Bacteria</taxon>
        <taxon>Pseudomonadati</taxon>
        <taxon>Pseudomonadota</taxon>
        <taxon>Alphaproteobacteria</taxon>
        <taxon>Hyphomicrobiales</taxon>
        <taxon>Methylopilaceae</taxon>
        <taxon>Hansschlegelia</taxon>
    </lineage>
</organism>
<dbReference type="EMBL" id="JACIDR010000009">
    <property type="protein sequence ID" value="MBB3974818.1"/>
    <property type="molecule type" value="Genomic_DNA"/>
</dbReference>
<dbReference type="HAMAP" id="MF_00109">
    <property type="entry name" value="Shikimate_kinase"/>
    <property type="match status" value="1"/>
</dbReference>
<dbReference type="AlphaFoldDB" id="A0A7W6D7X6"/>
<feature type="binding site" evidence="7">
    <location>
        <position position="68"/>
    </location>
    <ligand>
        <name>substrate</name>
    </ligand>
</feature>
<dbReference type="PRINTS" id="PR01100">
    <property type="entry name" value="SHIKIMTKNASE"/>
</dbReference>
<dbReference type="PANTHER" id="PTHR21087:SF16">
    <property type="entry name" value="SHIKIMATE KINASE 1, CHLOROPLASTIC"/>
    <property type="match status" value="1"/>
</dbReference>
<comment type="function">
    <text evidence="7">Catalyzes the specific phosphorylation of the 3-hydroxyl group of shikimic acid using ATP as a cosubstrate.</text>
</comment>
<dbReference type="InterPro" id="IPR027417">
    <property type="entry name" value="P-loop_NTPase"/>
</dbReference>
<feature type="binding site" evidence="7">
    <location>
        <position position="114"/>
    </location>
    <ligand>
        <name>substrate</name>
    </ligand>
</feature>
<keyword evidence="7" id="KW-0460">Magnesium</keyword>
<dbReference type="GO" id="GO:0009073">
    <property type="term" value="P:aromatic amino acid family biosynthetic process"/>
    <property type="evidence" value="ECO:0007669"/>
    <property type="project" value="UniProtKB-KW"/>
</dbReference>
<dbReference type="Gene3D" id="3.40.50.300">
    <property type="entry name" value="P-loop containing nucleotide triphosphate hydrolases"/>
    <property type="match status" value="1"/>
</dbReference>
<dbReference type="GO" id="GO:0004765">
    <property type="term" value="F:shikimate kinase activity"/>
    <property type="evidence" value="ECO:0007669"/>
    <property type="project" value="UniProtKB-UniRule"/>
</dbReference>
<feature type="region of interest" description="Disordered" evidence="8">
    <location>
        <begin position="1"/>
        <end position="24"/>
    </location>
</feature>
<keyword evidence="7" id="KW-0479">Metal-binding</keyword>
<sequence length="214" mass="22738">MTATPHPDERRAGVQEDGAASAPASQAAAVRANLGSRSIVLVGMMGAGKTSVGRRLAQALELPFFDADAEIEARAGMTIPELFEKHGEPYFRAGEARVIASLLGQGPQVLATGGGAWMNPDTRARIAEAGLSVWLKADIDVLLRRVRKRNNRPLLASGDPEATLRALVETRYPVYALADLTILSRDAPHDHVVADLIEGLHAKLAPGAPLENLT</sequence>
<comment type="caution">
    <text evidence="9">The sequence shown here is derived from an EMBL/GenBank/DDBJ whole genome shotgun (WGS) entry which is preliminary data.</text>
</comment>
<comment type="cofactor">
    <cofactor evidence="7">
        <name>Mg(2+)</name>
        <dbReference type="ChEBI" id="CHEBI:18420"/>
    </cofactor>
    <text evidence="7">Binds 1 Mg(2+) ion per subunit.</text>
</comment>
<evidence type="ECO:0000256" key="4">
    <source>
        <dbReference type="ARBA" id="ARBA00022777"/>
    </source>
</evidence>
<dbReference type="GO" id="GO:0000287">
    <property type="term" value="F:magnesium ion binding"/>
    <property type="evidence" value="ECO:0007669"/>
    <property type="project" value="UniProtKB-UniRule"/>
</dbReference>
<dbReference type="PANTHER" id="PTHR21087">
    <property type="entry name" value="SHIKIMATE KINASE"/>
    <property type="match status" value="1"/>
</dbReference>
<accession>A0A7W6D7X6</accession>
<reference evidence="9 10" key="1">
    <citation type="submission" date="2020-08" db="EMBL/GenBank/DDBJ databases">
        <title>Genomic Encyclopedia of Type Strains, Phase IV (KMG-IV): sequencing the most valuable type-strain genomes for metagenomic binning, comparative biology and taxonomic classification.</title>
        <authorList>
            <person name="Goeker M."/>
        </authorList>
    </citation>
    <scope>NUCLEOTIDE SEQUENCE [LARGE SCALE GENOMIC DNA]</scope>
    <source>
        <strain evidence="9 10">DSM 25481</strain>
    </source>
</reference>
<feature type="binding site" evidence="7">
    <location>
        <position position="50"/>
    </location>
    <ligand>
        <name>Mg(2+)</name>
        <dbReference type="ChEBI" id="CHEBI:18420"/>
    </ligand>
</feature>
<feature type="compositionally biased region" description="Basic and acidic residues" evidence="8">
    <location>
        <begin position="1"/>
        <end position="14"/>
    </location>
</feature>
<dbReference type="GO" id="GO:0008652">
    <property type="term" value="P:amino acid biosynthetic process"/>
    <property type="evidence" value="ECO:0007669"/>
    <property type="project" value="UniProtKB-KW"/>
</dbReference>
<keyword evidence="6 7" id="KW-0057">Aromatic amino acid biosynthesis</keyword>
<keyword evidence="5 7" id="KW-0067">ATP-binding</keyword>
<comment type="catalytic activity">
    <reaction evidence="7">
        <text>shikimate + ATP = 3-phosphoshikimate + ADP + H(+)</text>
        <dbReference type="Rhea" id="RHEA:13121"/>
        <dbReference type="ChEBI" id="CHEBI:15378"/>
        <dbReference type="ChEBI" id="CHEBI:30616"/>
        <dbReference type="ChEBI" id="CHEBI:36208"/>
        <dbReference type="ChEBI" id="CHEBI:145989"/>
        <dbReference type="ChEBI" id="CHEBI:456216"/>
        <dbReference type="EC" id="2.7.1.71"/>
    </reaction>
</comment>
<dbReference type="SUPFAM" id="SSF52540">
    <property type="entry name" value="P-loop containing nucleoside triphosphate hydrolases"/>
    <property type="match status" value="1"/>
</dbReference>
<evidence type="ECO:0000256" key="5">
    <source>
        <dbReference type="ARBA" id="ARBA00022840"/>
    </source>
</evidence>
<dbReference type="InterPro" id="IPR000623">
    <property type="entry name" value="Shikimate_kinase/TSH1"/>
</dbReference>